<feature type="region of interest" description="Disordered" evidence="1">
    <location>
        <begin position="1"/>
        <end position="52"/>
    </location>
</feature>
<keyword evidence="6" id="KW-1185">Reference proteome</keyword>
<reference evidence="5 6" key="1">
    <citation type="submission" date="2017-05" db="EMBL/GenBank/DDBJ databases">
        <authorList>
            <person name="Varghese N."/>
            <person name="Submissions S."/>
        </authorList>
    </citation>
    <scope>NUCLEOTIDE SEQUENCE [LARGE SCALE GENOMIC DNA]</scope>
    <source>
        <strain evidence="5 6">DSM 21342</strain>
    </source>
</reference>
<dbReference type="EMBL" id="FXSZ01000003">
    <property type="protein sequence ID" value="SMO56406.1"/>
    <property type="molecule type" value="Genomic_DNA"/>
</dbReference>
<dbReference type="AlphaFoldDB" id="A0A521CAH9"/>
<dbReference type="InterPro" id="IPR032508">
    <property type="entry name" value="FecR_C"/>
</dbReference>
<dbReference type="PANTHER" id="PTHR30273">
    <property type="entry name" value="PERIPLASMIC SIGNAL SENSOR AND SIGMA FACTOR ACTIVATOR FECR-RELATED"/>
    <property type="match status" value="1"/>
</dbReference>
<dbReference type="Gene3D" id="2.60.120.1440">
    <property type="match status" value="1"/>
</dbReference>
<keyword evidence="2" id="KW-0812">Transmembrane</keyword>
<dbReference type="PANTHER" id="PTHR30273:SF2">
    <property type="entry name" value="PROTEIN FECR"/>
    <property type="match status" value="1"/>
</dbReference>
<keyword evidence="2" id="KW-1133">Transmembrane helix</keyword>
<gene>
    <name evidence="5" type="ORF">SAMN06265350_103358</name>
</gene>
<feature type="compositionally biased region" description="Basic and acidic residues" evidence="1">
    <location>
        <begin position="1"/>
        <end position="15"/>
    </location>
</feature>
<organism evidence="5 6">
    <name type="scientific">Solitalea koreensis</name>
    <dbReference type="NCBI Taxonomy" id="543615"/>
    <lineage>
        <taxon>Bacteria</taxon>
        <taxon>Pseudomonadati</taxon>
        <taxon>Bacteroidota</taxon>
        <taxon>Sphingobacteriia</taxon>
        <taxon>Sphingobacteriales</taxon>
        <taxon>Sphingobacteriaceae</taxon>
        <taxon>Solitalea</taxon>
    </lineage>
</organism>
<feature type="compositionally biased region" description="Polar residues" evidence="1">
    <location>
        <begin position="38"/>
        <end position="47"/>
    </location>
</feature>
<dbReference type="Pfam" id="PF16344">
    <property type="entry name" value="FecR_C"/>
    <property type="match status" value="1"/>
</dbReference>
<evidence type="ECO:0000256" key="1">
    <source>
        <dbReference type="SAM" id="MobiDB-lite"/>
    </source>
</evidence>
<accession>A0A521CAH9</accession>
<sequence>MNENRNKLEHKDSHKPQSGFLPGNTDAQKQLDDWFDSLHTNDSQTPFGGNEDKDAIKQRIFNNVLERIEESEKDTKPVRTIRLGWLKVAASVLLISAISLISYQYWYGKKEVIEYVTVTASNGRVMQVTLSDSTNVWLQAGSTLKYPKSFSDTSREVYLDEGLAFFKVTHNKKKPFIVHTQDINTRVLGTSFVIKSYNQLEDVQVDLLTGKVRVSHNSEIIGELTPNKRLIYHKASAKAEIEELNTEASANFVRGDVVLQRAGFDELFTTLHNIYGYDFKYDAIVVKNCKFNIRFNTRLKLEEVLEIINGIHPLKYEIKNKEVMIKMKGCNNNN</sequence>
<evidence type="ECO:0000313" key="6">
    <source>
        <dbReference type="Proteomes" id="UP000315971"/>
    </source>
</evidence>
<evidence type="ECO:0000259" key="3">
    <source>
        <dbReference type="Pfam" id="PF04773"/>
    </source>
</evidence>
<feature type="transmembrane region" description="Helical" evidence="2">
    <location>
        <begin position="85"/>
        <end position="106"/>
    </location>
</feature>
<dbReference type="Gene3D" id="3.55.50.30">
    <property type="match status" value="1"/>
</dbReference>
<dbReference type="InterPro" id="IPR006860">
    <property type="entry name" value="FecR"/>
</dbReference>
<feature type="domain" description="FecR protein" evidence="3">
    <location>
        <begin position="118"/>
        <end position="213"/>
    </location>
</feature>
<dbReference type="Pfam" id="PF04773">
    <property type="entry name" value="FecR"/>
    <property type="match status" value="1"/>
</dbReference>
<dbReference type="OrthoDB" id="642683at2"/>
<evidence type="ECO:0000313" key="5">
    <source>
        <dbReference type="EMBL" id="SMO56406.1"/>
    </source>
</evidence>
<evidence type="ECO:0000259" key="4">
    <source>
        <dbReference type="Pfam" id="PF16344"/>
    </source>
</evidence>
<name>A0A521CAH9_9SPHI</name>
<dbReference type="GO" id="GO:0016989">
    <property type="term" value="F:sigma factor antagonist activity"/>
    <property type="evidence" value="ECO:0007669"/>
    <property type="project" value="TreeGrafter"/>
</dbReference>
<protein>
    <submittedName>
        <fullName evidence="5">FecR family protein</fullName>
    </submittedName>
</protein>
<feature type="domain" description="Protein FecR C-terminal" evidence="4">
    <location>
        <begin position="258"/>
        <end position="325"/>
    </location>
</feature>
<dbReference type="RefSeq" id="WP_142602820.1">
    <property type="nucleotide sequence ID" value="NZ_FXSZ01000003.1"/>
</dbReference>
<dbReference type="Proteomes" id="UP000315971">
    <property type="component" value="Unassembled WGS sequence"/>
</dbReference>
<dbReference type="InterPro" id="IPR012373">
    <property type="entry name" value="Ferrdict_sens_TM"/>
</dbReference>
<keyword evidence="2" id="KW-0472">Membrane</keyword>
<proteinExistence type="predicted"/>
<evidence type="ECO:0000256" key="2">
    <source>
        <dbReference type="SAM" id="Phobius"/>
    </source>
</evidence>